<keyword evidence="5 7" id="KW-0472">Membrane</keyword>
<dbReference type="InterPro" id="IPR023081">
    <property type="entry name" value="Cell_div_FtsB"/>
</dbReference>
<dbReference type="InterPro" id="IPR007060">
    <property type="entry name" value="FtsL/DivIC"/>
</dbReference>
<keyword evidence="6 7" id="KW-0131">Cell cycle</keyword>
<dbReference type="Pfam" id="PF04977">
    <property type="entry name" value="DivIC"/>
    <property type="match status" value="1"/>
</dbReference>
<keyword evidence="7" id="KW-0175">Coiled coil</keyword>
<feature type="coiled-coil region" evidence="7">
    <location>
        <begin position="29"/>
        <end position="70"/>
    </location>
</feature>
<reference evidence="8 9" key="1">
    <citation type="submission" date="2020-08" db="EMBL/GenBank/DDBJ databases">
        <title>Genomic Encyclopedia of Type Strains, Phase III (KMG-III): the genomes of soil and plant-associated and newly described type strains.</title>
        <authorList>
            <person name="Whitman W."/>
        </authorList>
    </citation>
    <scope>NUCLEOTIDE SEQUENCE [LARGE SCALE GENOMIC DNA]</scope>
    <source>
        <strain evidence="8 9">CECT 8571</strain>
    </source>
</reference>
<dbReference type="HAMAP" id="MF_00599">
    <property type="entry name" value="FtsB"/>
    <property type="match status" value="1"/>
</dbReference>
<evidence type="ECO:0000256" key="2">
    <source>
        <dbReference type="ARBA" id="ARBA00022618"/>
    </source>
</evidence>
<dbReference type="GO" id="GO:0043093">
    <property type="term" value="P:FtsZ-dependent cytokinesis"/>
    <property type="evidence" value="ECO:0007669"/>
    <property type="project" value="UniProtKB-UniRule"/>
</dbReference>
<comment type="caution">
    <text evidence="8">The sequence shown here is derived from an EMBL/GenBank/DDBJ whole genome shotgun (WGS) entry which is preliminary data.</text>
</comment>
<keyword evidence="3 7" id="KW-0812">Transmembrane</keyword>
<dbReference type="GO" id="GO:0032153">
    <property type="term" value="C:cell division site"/>
    <property type="evidence" value="ECO:0007669"/>
    <property type="project" value="UniProtKB-UniRule"/>
</dbReference>
<dbReference type="Proteomes" id="UP000559987">
    <property type="component" value="Unassembled WGS sequence"/>
</dbReference>
<keyword evidence="7" id="KW-0997">Cell inner membrane</keyword>
<dbReference type="EMBL" id="JACHXZ010000001">
    <property type="protein sequence ID" value="MBB3167935.1"/>
    <property type="molecule type" value="Genomic_DNA"/>
</dbReference>
<evidence type="ECO:0000256" key="4">
    <source>
        <dbReference type="ARBA" id="ARBA00022989"/>
    </source>
</evidence>
<proteinExistence type="inferred from homology"/>
<comment type="function">
    <text evidence="7">Essential cell division protein. May link together the upstream cell division proteins, which are predominantly cytoplasmic, with the downstream cell division proteins, which are predominantly periplasmic.</text>
</comment>
<comment type="subcellular location">
    <subcellularLocation>
        <location evidence="7">Cell inner membrane</location>
        <topology evidence="7">Single-pass type II membrane protein</topology>
    </subcellularLocation>
    <text evidence="7">Localizes to the division septum.</text>
</comment>
<evidence type="ECO:0000313" key="9">
    <source>
        <dbReference type="Proteomes" id="UP000559987"/>
    </source>
</evidence>
<dbReference type="NCBIfam" id="NF002058">
    <property type="entry name" value="PRK00888.1"/>
    <property type="match status" value="1"/>
</dbReference>
<gene>
    <name evidence="7" type="primary">ftsB</name>
    <name evidence="8" type="ORF">FHS30_001111</name>
</gene>
<evidence type="ECO:0000313" key="8">
    <source>
        <dbReference type="EMBL" id="MBB3167935.1"/>
    </source>
</evidence>
<dbReference type="GO" id="GO:0005886">
    <property type="term" value="C:plasma membrane"/>
    <property type="evidence" value="ECO:0007669"/>
    <property type="project" value="UniProtKB-SubCell"/>
</dbReference>
<evidence type="ECO:0000256" key="5">
    <source>
        <dbReference type="ARBA" id="ARBA00023136"/>
    </source>
</evidence>
<organism evidence="8 9">
    <name type="scientific">Simiduia aestuariiviva</name>
    <dbReference type="NCBI Taxonomy" id="1510459"/>
    <lineage>
        <taxon>Bacteria</taxon>
        <taxon>Pseudomonadati</taxon>
        <taxon>Pseudomonadota</taxon>
        <taxon>Gammaproteobacteria</taxon>
        <taxon>Cellvibrionales</taxon>
        <taxon>Cellvibrionaceae</taxon>
        <taxon>Simiduia</taxon>
    </lineage>
</organism>
<name>A0A839URD0_9GAMM</name>
<accession>A0A839URD0</accession>
<evidence type="ECO:0000256" key="6">
    <source>
        <dbReference type="ARBA" id="ARBA00023306"/>
    </source>
</evidence>
<comment type="similarity">
    <text evidence="7">Belongs to the FtsB family.</text>
</comment>
<keyword evidence="1 7" id="KW-1003">Cell membrane</keyword>
<dbReference type="PANTHER" id="PTHR37485">
    <property type="entry name" value="CELL DIVISION PROTEIN FTSB"/>
    <property type="match status" value="1"/>
</dbReference>
<evidence type="ECO:0000256" key="7">
    <source>
        <dbReference type="HAMAP-Rule" id="MF_00599"/>
    </source>
</evidence>
<protein>
    <recommendedName>
        <fullName evidence="7">Cell division protein FtsB</fullName>
    </recommendedName>
</protein>
<sequence>MKWILSLLLILLAALQYRLWVGDGSYAEMARLEAAIERQRAENDKMRERNRVLAVEVRELKNGLDAIEERARLEMGMIKEGEAFYMLVEPEQEAR</sequence>
<evidence type="ECO:0000256" key="1">
    <source>
        <dbReference type="ARBA" id="ARBA00022475"/>
    </source>
</evidence>
<feature type="topological domain" description="Periplasmic" evidence="7">
    <location>
        <begin position="22"/>
        <end position="95"/>
    </location>
</feature>
<keyword evidence="4 7" id="KW-1133">Transmembrane helix</keyword>
<dbReference type="AlphaFoldDB" id="A0A839URD0"/>
<evidence type="ECO:0000256" key="3">
    <source>
        <dbReference type="ARBA" id="ARBA00022692"/>
    </source>
</evidence>
<feature type="topological domain" description="Cytoplasmic" evidence="7">
    <location>
        <begin position="1"/>
        <end position="3"/>
    </location>
</feature>
<keyword evidence="2 7" id="KW-0132">Cell division</keyword>
<dbReference type="RefSeq" id="WP_183909067.1">
    <property type="nucleotide sequence ID" value="NZ_JACHXZ010000001.1"/>
</dbReference>
<dbReference type="GO" id="GO:0030428">
    <property type="term" value="C:cell septum"/>
    <property type="evidence" value="ECO:0007669"/>
    <property type="project" value="TreeGrafter"/>
</dbReference>
<keyword evidence="9" id="KW-1185">Reference proteome</keyword>
<comment type="subunit">
    <text evidence="7">Part of a complex composed of FtsB, FtsL and FtsQ.</text>
</comment>
<dbReference type="PANTHER" id="PTHR37485:SF1">
    <property type="entry name" value="CELL DIVISION PROTEIN FTSB"/>
    <property type="match status" value="1"/>
</dbReference>